<proteinExistence type="predicted"/>
<dbReference type="OrthoDB" id="2785713at2759"/>
<protein>
    <recommendedName>
        <fullName evidence="3">F-box domain-containing protein</fullName>
    </recommendedName>
</protein>
<dbReference type="AlphaFoldDB" id="S8DPR2"/>
<gene>
    <name evidence="1" type="ORF">FOMPIDRAFT_1032959</name>
</gene>
<dbReference type="InParanoid" id="S8DPR2"/>
<organism evidence="1 2">
    <name type="scientific">Fomitopsis schrenkii</name>
    <name type="common">Brown rot fungus</name>
    <dbReference type="NCBI Taxonomy" id="2126942"/>
    <lineage>
        <taxon>Eukaryota</taxon>
        <taxon>Fungi</taxon>
        <taxon>Dikarya</taxon>
        <taxon>Basidiomycota</taxon>
        <taxon>Agaricomycotina</taxon>
        <taxon>Agaricomycetes</taxon>
        <taxon>Polyporales</taxon>
        <taxon>Fomitopsis</taxon>
    </lineage>
</organism>
<dbReference type="STRING" id="743788.S8DPR2"/>
<dbReference type="Proteomes" id="UP000015241">
    <property type="component" value="Unassembled WGS sequence"/>
</dbReference>
<dbReference type="HOGENOM" id="CLU_037660_0_0_1"/>
<keyword evidence="2" id="KW-1185">Reference proteome</keyword>
<sequence>MRRFTSSKLLELNNDVLGTIVSFVPPKDAMQLALTCRDAYGVAMRRFLSEVTLGGASIMDGPEQITLFCQYVLADISNRARHLRVLEIVEGAFVSTGGEENHGAWVADFSCAAILADMLREATNLRKLAIRDLEPLLQHQPAITEAMSHLPRLKELSFFLIGKCTLEMLKHTTCHPYRLEFGMWKDGPRVAGDTAAFDEYAPSLHTVNLWQCACLLESFGPEYVGKGVRVLGLGGRVPLLSTICREFPNVRTITFAPECSVEEEAPTANWTSLDHVDTSSPLPSFACTVRRLDLRYVLGATQTRLNRTQVIDRTVRLLTQTKPVVLSCKIDEDTGDDIVERIVPTLSQVRFLEVTYTPPEPEAENQDIFPPMGNVNHWTGKFFRRFNKVPLVGLSLAMSTDPVSFGRNVQETARLAAVHIPTLQFISVGVSPRREGVSVPTPMYFRVNIRGKEQEIALDRIPCEQGEPLRDELRMLARPVRP</sequence>
<dbReference type="eggNOG" id="ENOG502RD4C">
    <property type="taxonomic scope" value="Eukaryota"/>
</dbReference>
<evidence type="ECO:0000313" key="2">
    <source>
        <dbReference type="Proteomes" id="UP000015241"/>
    </source>
</evidence>
<reference evidence="1 2" key="1">
    <citation type="journal article" date="2012" name="Science">
        <title>The Paleozoic origin of enzymatic lignin decomposition reconstructed from 31 fungal genomes.</title>
        <authorList>
            <person name="Floudas D."/>
            <person name="Binder M."/>
            <person name="Riley R."/>
            <person name="Barry K."/>
            <person name="Blanchette R.A."/>
            <person name="Henrissat B."/>
            <person name="Martinez A.T."/>
            <person name="Otillar R."/>
            <person name="Spatafora J.W."/>
            <person name="Yadav J.S."/>
            <person name="Aerts A."/>
            <person name="Benoit I."/>
            <person name="Boyd A."/>
            <person name="Carlson A."/>
            <person name="Copeland A."/>
            <person name="Coutinho P.M."/>
            <person name="de Vries R.P."/>
            <person name="Ferreira P."/>
            <person name="Findley K."/>
            <person name="Foster B."/>
            <person name="Gaskell J."/>
            <person name="Glotzer D."/>
            <person name="Gorecki P."/>
            <person name="Heitman J."/>
            <person name="Hesse C."/>
            <person name="Hori C."/>
            <person name="Igarashi K."/>
            <person name="Jurgens J.A."/>
            <person name="Kallen N."/>
            <person name="Kersten P."/>
            <person name="Kohler A."/>
            <person name="Kuees U."/>
            <person name="Kumar T.K.A."/>
            <person name="Kuo A."/>
            <person name="LaButti K."/>
            <person name="Larrondo L.F."/>
            <person name="Lindquist E."/>
            <person name="Ling A."/>
            <person name="Lombard V."/>
            <person name="Lucas S."/>
            <person name="Lundell T."/>
            <person name="Martin R."/>
            <person name="McLaughlin D.J."/>
            <person name="Morgenstern I."/>
            <person name="Morin E."/>
            <person name="Murat C."/>
            <person name="Nagy L.G."/>
            <person name="Nolan M."/>
            <person name="Ohm R.A."/>
            <person name="Patyshakuliyeva A."/>
            <person name="Rokas A."/>
            <person name="Ruiz-Duenas F.J."/>
            <person name="Sabat G."/>
            <person name="Salamov A."/>
            <person name="Samejima M."/>
            <person name="Schmutz J."/>
            <person name="Slot J.C."/>
            <person name="St John F."/>
            <person name="Stenlid J."/>
            <person name="Sun H."/>
            <person name="Sun S."/>
            <person name="Syed K."/>
            <person name="Tsang A."/>
            <person name="Wiebenga A."/>
            <person name="Young D."/>
            <person name="Pisabarro A."/>
            <person name="Eastwood D.C."/>
            <person name="Martin F."/>
            <person name="Cullen D."/>
            <person name="Grigoriev I.V."/>
            <person name="Hibbett D.S."/>
        </authorList>
    </citation>
    <scope>NUCLEOTIDE SEQUENCE</scope>
    <source>
        <strain evidence="2">FP-58527</strain>
    </source>
</reference>
<name>S8DPR2_FOMSC</name>
<evidence type="ECO:0008006" key="3">
    <source>
        <dbReference type="Google" id="ProtNLM"/>
    </source>
</evidence>
<evidence type="ECO:0000313" key="1">
    <source>
        <dbReference type="EMBL" id="EPS95291.1"/>
    </source>
</evidence>
<dbReference type="EMBL" id="KE504210">
    <property type="protein sequence ID" value="EPS95291.1"/>
    <property type="molecule type" value="Genomic_DNA"/>
</dbReference>
<accession>S8DPR2</accession>